<dbReference type="RefSeq" id="WP_207674104.1">
    <property type="nucleotide sequence ID" value="NZ_JAFREM010000020.1"/>
</dbReference>
<keyword evidence="1" id="KW-0812">Transmembrane</keyword>
<dbReference type="EMBL" id="JAFREM010000020">
    <property type="protein sequence ID" value="MBO1307176.1"/>
    <property type="molecule type" value="Genomic_DNA"/>
</dbReference>
<sequence>MKEGIGLGSVIAFIISYRKWHSILWALLHGCFGWWYVLYYVFAYAK</sequence>
<keyword evidence="1" id="KW-0472">Membrane</keyword>
<gene>
    <name evidence="2" type="ORF">JZO70_13445</name>
</gene>
<keyword evidence="1" id="KW-1133">Transmembrane helix</keyword>
<dbReference type="Proteomes" id="UP000664601">
    <property type="component" value="Unassembled WGS sequence"/>
</dbReference>
<reference evidence="2 3" key="1">
    <citation type="submission" date="2021-03" db="EMBL/GenBank/DDBJ databases">
        <title>Enterococcal diversity collection.</title>
        <authorList>
            <person name="Gilmore M.S."/>
            <person name="Schwartzman J."/>
            <person name="Van Tyne D."/>
            <person name="Martin M."/>
            <person name="Earl A.M."/>
            <person name="Manson A.L."/>
            <person name="Straub T."/>
            <person name="Salamzade R."/>
            <person name="Saavedra J."/>
            <person name="Lebreton F."/>
            <person name="Prichula J."/>
            <person name="Schaufler K."/>
            <person name="Gaca A."/>
            <person name="Sgardioli B."/>
            <person name="Wagenaar J."/>
            <person name="Strong T."/>
        </authorList>
    </citation>
    <scope>NUCLEOTIDE SEQUENCE [LARGE SCALE GENOMIC DNA]</scope>
    <source>
        <strain evidence="2 3">669A</strain>
    </source>
</reference>
<evidence type="ECO:0000313" key="2">
    <source>
        <dbReference type="EMBL" id="MBO1307176.1"/>
    </source>
</evidence>
<evidence type="ECO:0000256" key="1">
    <source>
        <dbReference type="SAM" id="Phobius"/>
    </source>
</evidence>
<name>A0ABS3LC12_9ENTE</name>
<keyword evidence="3" id="KW-1185">Reference proteome</keyword>
<feature type="transmembrane region" description="Helical" evidence="1">
    <location>
        <begin position="23"/>
        <end position="42"/>
    </location>
</feature>
<proteinExistence type="predicted"/>
<organism evidence="2 3">
    <name type="scientific">Candidatus Enterococcus moelleringii</name>
    <dbReference type="NCBI Taxonomy" id="2815325"/>
    <lineage>
        <taxon>Bacteria</taxon>
        <taxon>Bacillati</taxon>
        <taxon>Bacillota</taxon>
        <taxon>Bacilli</taxon>
        <taxon>Lactobacillales</taxon>
        <taxon>Enterococcaceae</taxon>
        <taxon>Enterococcus</taxon>
    </lineage>
</organism>
<protein>
    <submittedName>
        <fullName evidence="2">Uncharacterized protein</fullName>
    </submittedName>
</protein>
<evidence type="ECO:0000313" key="3">
    <source>
        <dbReference type="Proteomes" id="UP000664601"/>
    </source>
</evidence>
<comment type="caution">
    <text evidence="2">The sequence shown here is derived from an EMBL/GenBank/DDBJ whole genome shotgun (WGS) entry which is preliminary data.</text>
</comment>
<accession>A0ABS3LC12</accession>